<feature type="transmembrane region" description="Helical" evidence="6">
    <location>
        <begin position="35"/>
        <end position="55"/>
    </location>
</feature>
<feature type="transmembrane region" description="Helical" evidence="6">
    <location>
        <begin position="757"/>
        <end position="776"/>
    </location>
</feature>
<dbReference type="Pfam" id="PF12704">
    <property type="entry name" value="MacB_PCD"/>
    <property type="match status" value="1"/>
</dbReference>
<dbReference type="AlphaFoldDB" id="A0A1G5W4H8"/>
<feature type="domain" description="ABC3 transporter permease C-terminal" evidence="7">
    <location>
        <begin position="306"/>
        <end position="417"/>
    </location>
</feature>
<feature type="domain" description="MacB-like periplasmic core" evidence="8">
    <location>
        <begin position="34"/>
        <end position="247"/>
    </location>
</feature>
<dbReference type="PANTHER" id="PTHR30572:SF18">
    <property type="entry name" value="ABC-TYPE MACROLIDE FAMILY EXPORT SYSTEM PERMEASE COMPONENT 2"/>
    <property type="match status" value="1"/>
</dbReference>
<dbReference type="Pfam" id="PF02687">
    <property type="entry name" value="FtsX"/>
    <property type="match status" value="2"/>
</dbReference>
<name>A0A1G5W4H8_9BACT</name>
<feature type="transmembrane region" description="Helical" evidence="6">
    <location>
        <begin position="346"/>
        <end position="373"/>
    </location>
</feature>
<dbReference type="GO" id="GO:0005886">
    <property type="term" value="C:plasma membrane"/>
    <property type="evidence" value="ECO:0007669"/>
    <property type="project" value="UniProtKB-SubCell"/>
</dbReference>
<dbReference type="STRING" id="279824.SAMN03080617_00913"/>
<keyword evidence="2" id="KW-1003">Cell membrane</keyword>
<evidence type="ECO:0000256" key="2">
    <source>
        <dbReference type="ARBA" id="ARBA00022475"/>
    </source>
</evidence>
<evidence type="ECO:0000256" key="4">
    <source>
        <dbReference type="ARBA" id="ARBA00022989"/>
    </source>
</evidence>
<dbReference type="Proteomes" id="UP000198756">
    <property type="component" value="Unassembled WGS sequence"/>
</dbReference>
<evidence type="ECO:0000259" key="8">
    <source>
        <dbReference type="Pfam" id="PF12704"/>
    </source>
</evidence>
<proteinExistence type="predicted"/>
<feature type="domain" description="ABC3 transporter permease C-terminal" evidence="7">
    <location>
        <begin position="708"/>
        <end position="821"/>
    </location>
</feature>
<sequence length="828" mass="91835">MPKSSNFKIFQSEPILKNYFKIALRNLTKNKLHSGINLIGLTLGLGVSILIFFFVQFELNFDDFHQDRDTVFRLERLEKSDGEGGRSYSTPVLTASTFKSEFAQVTHATQLISASAQAYLDESTTQNQEYMMVSPDFFEIFSFELLEGEKSQVLKDKFSVALTETVAKKYFGDANPFGKSIRLKMGNNFEEYQVTGLLADIPANSSIEFEILMNNLNMDYSISNESQTSWYNVYGDTYIKTTNSEAKYAIEAGVEGMMKKALGTDYKEGGYLFSLQPMADIHLSDDPNSGMAETTRPSLLWILTGIAFLILLIACINFTTMAIGRATTRAKEVGVRKTMGAEFGQLVFQFLTEAFLITISALILGLLLAEALLPTFNDLFEKQLELVYGPVQVLILVGLLLGITAMAGAYPAFFMSSLRPIQVLKGTLSIRFGKQALRKGLVAFQFFISFLLIASTLIMVNQMNAIRNFDLGFDQEMVVLVDVPEVPSTSFTTSINAGFAQAELYRQALTARSEVKSAGITISTYGDNAFWNGGFPTEDGKQFKFRLNFVGGDYVKTMGLELAEGRELNPLPGSDSSAVLINETFAKAMKWDDPLGELLPSVRINPHQIVGVVKDFHHNSLYNAIEPVILAKNPEIIFSGINMLMISSATNPKVIVKGTGTDFEAFRAMLEEEWKRVFPLEAFSFSFMDEAVESQYRADERLGKMVFLAAGIAILIAAMGLLAMAALSIAGRTKEIGIRKVLGASSLSISWMFNKEFLYITLIGVLVALPLSWYLMQDWIAQFAVKDWPSWISFLVLALAGIGFTLAIVSAQSFRATQMNPVKTLKDE</sequence>
<evidence type="ECO:0000259" key="7">
    <source>
        <dbReference type="Pfam" id="PF02687"/>
    </source>
</evidence>
<keyword evidence="5 6" id="KW-0472">Membrane</keyword>
<dbReference type="RefSeq" id="WP_092728760.1">
    <property type="nucleotide sequence ID" value="NZ_FMXE01000005.1"/>
</dbReference>
<dbReference type="GO" id="GO:0022857">
    <property type="term" value="F:transmembrane transporter activity"/>
    <property type="evidence" value="ECO:0007669"/>
    <property type="project" value="TreeGrafter"/>
</dbReference>
<feature type="transmembrane region" description="Helical" evidence="6">
    <location>
        <begin position="788"/>
        <end position="809"/>
    </location>
</feature>
<feature type="transmembrane region" description="Helical" evidence="6">
    <location>
        <begin position="299"/>
        <end position="325"/>
    </location>
</feature>
<feature type="transmembrane region" description="Helical" evidence="6">
    <location>
        <begin position="705"/>
        <end position="730"/>
    </location>
</feature>
<dbReference type="PANTHER" id="PTHR30572">
    <property type="entry name" value="MEMBRANE COMPONENT OF TRANSPORTER-RELATED"/>
    <property type="match status" value="1"/>
</dbReference>
<evidence type="ECO:0000313" key="9">
    <source>
        <dbReference type="EMBL" id="SDA53013.1"/>
    </source>
</evidence>
<dbReference type="EMBL" id="FMXE01000005">
    <property type="protein sequence ID" value="SDA53013.1"/>
    <property type="molecule type" value="Genomic_DNA"/>
</dbReference>
<keyword evidence="10" id="KW-1185">Reference proteome</keyword>
<organism evidence="9 10">
    <name type="scientific">Algoriphagus alkaliphilus</name>
    <dbReference type="NCBI Taxonomy" id="279824"/>
    <lineage>
        <taxon>Bacteria</taxon>
        <taxon>Pseudomonadati</taxon>
        <taxon>Bacteroidota</taxon>
        <taxon>Cytophagia</taxon>
        <taxon>Cytophagales</taxon>
        <taxon>Cyclobacteriaceae</taxon>
        <taxon>Algoriphagus</taxon>
    </lineage>
</organism>
<evidence type="ECO:0000256" key="6">
    <source>
        <dbReference type="SAM" id="Phobius"/>
    </source>
</evidence>
<protein>
    <submittedName>
        <fullName evidence="9">Putative ABC transport system permease protein</fullName>
    </submittedName>
</protein>
<dbReference type="InterPro" id="IPR050250">
    <property type="entry name" value="Macrolide_Exporter_MacB"/>
</dbReference>
<dbReference type="OrthoDB" id="5933722at2"/>
<comment type="subcellular location">
    <subcellularLocation>
        <location evidence="1">Cell membrane</location>
        <topology evidence="1">Multi-pass membrane protein</topology>
    </subcellularLocation>
</comment>
<evidence type="ECO:0000313" key="10">
    <source>
        <dbReference type="Proteomes" id="UP000198756"/>
    </source>
</evidence>
<keyword evidence="3 6" id="KW-0812">Transmembrane</keyword>
<keyword evidence="4 6" id="KW-1133">Transmembrane helix</keyword>
<evidence type="ECO:0000256" key="3">
    <source>
        <dbReference type="ARBA" id="ARBA00022692"/>
    </source>
</evidence>
<feature type="transmembrane region" description="Helical" evidence="6">
    <location>
        <begin position="393"/>
        <end position="415"/>
    </location>
</feature>
<reference evidence="10" key="1">
    <citation type="submission" date="2016-10" db="EMBL/GenBank/DDBJ databases">
        <authorList>
            <person name="Varghese N."/>
            <person name="Submissions S."/>
        </authorList>
    </citation>
    <scope>NUCLEOTIDE SEQUENCE [LARGE SCALE GENOMIC DNA]</scope>
    <source>
        <strain evidence="10">DSM 22703</strain>
    </source>
</reference>
<dbReference type="InterPro" id="IPR025857">
    <property type="entry name" value="MacB_PCD"/>
</dbReference>
<accession>A0A1G5W4H8</accession>
<dbReference type="InterPro" id="IPR003838">
    <property type="entry name" value="ABC3_permease_C"/>
</dbReference>
<gene>
    <name evidence="9" type="ORF">SAMN03080617_00913</name>
</gene>
<evidence type="ECO:0000256" key="1">
    <source>
        <dbReference type="ARBA" id="ARBA00004651"/>
    </source>
</evidence>
<feature type="transmembrane region" description="Helical" evidence="6">
    <location>
        <begin position="436"/>
        <end position="460"/>
    </location>
</feature>
<evidence type="ECO:0000256" key="5">
    <source>
        <dbReference type="ARBA" id="ARBA00023136"/>
    </source>
</evidence>